<dbReference type="Bgee" id="FBgn0263084">
    <property type="expression patterns" value="Expressed in spermatocyte in testis and 10 other cell types or tissues"/>
</dbReference>
<evidence type="ECO:0000313" key="8">
    <source>
        <dbReference type="Proteomes" id="UP000000803"/>
    </source>
</evidence>
<dbReference type="EMBL" id="AE013599">
    <property type="protein sequence ID" value="AFH08231.1"/>
    <property type="molecule type" value="Genomic_DNA"/>
</dbReference>
<dbReference type="STRING" id="7227.FBpp0297943"/>
<reference evidence="6 8" key="2">
    <citation type="journal article" date="2002" name="Genome Biol.">
        <title>Finishing a whole-genome shotgun: release 3 of the Drosophila melanogaster euchromatic genome sequence.</title>
        <authorList>
            <person name="Celniker S.E."/>
            <person name="Wheeler D.A."/>
            <person name="Kronmiller B."/>
            <person name="Carlson J.W."/>
            <person name="Halpern A."/>
            <person name="Patel S."/>
            <person name="Adams M."/>
            <person name="Champe M."/>
            <person name="Dugan S.P."/>
            <person name="Frise E."/>
            <person name="Hodgson A."/>
            <person name="George R.A."/>
            <person name="Hoskins R.A."/>
            <person name="Laverty T."/>
            <person name="Muzny D.M."/>
            <person name="Nelson C.R."/>
            <person name="Pacleb J.M."/>
            <person name="Park S."/>
            <person name="Pfeiffer B.D."/>
            <person name="Richards S."/>
            <person name="Sodergren E.J."/>
            <person name="Svirskas R."/>
            <person name="Tabor P.E."/>
            <person name="Wan K."/>
            <person name="Stapleton M."/>
            <person name="Sutton G.G."/>
            <person name="Venter C."/>
            <person name="Weinstock G."/>
            <person name="Scherer S.E."/>
            <person name="Myers E.W."/>
            <person name="Gibbs R.A."/>
            <person name="Rubin G.M."/>
        </authorList>
    </citation>
    <scope>NUCLEOTIDE SEQUENCE [LARGE SCALE GENOMIC DNA]</scope>
    <source>
        <strain evidence="8">Berkeley</strain>
    </source>
</reference>
<evidence type="ECO:0000256" key="2">
    <source>
        <dbReference type="ARBA" id="ARBA00022737"/>
    </source>
</evidence>
<dbReference type="GeneID" id="12798145"/>
<protein>
    <submittedName>
        <fullName evidence="6">Heterochromatin protein 1L chromoshadow domain</fullName>
    </submittedName>
</protein>
<evidence type="ECO:0000256" key="4">
    <source>
        <dbReference type="SAM" id="MobiDB-lite"/>
    </source>
</evidence>
<dbReference type="SMART" id="SM00300">
    <property type="entry name" value="ChSh"/>
    <property type="match status" value="1"/>
</dbReference>
<proteinExistence type="predicted"/>
<dbReference type="KEGG" id="dme:Dmel_CG43352"/>
<dbReference type="Gene3D" id="2.40.50.40">
    <property type="match status" value="1"/>
</dbReference>
<feature type="compositionally biased region" description="Basic residues" evidence="4">
    <location>
        <begin position="72"/>
        <end position="83"/>
    </location>
</feature>
<evidence type="ECO:0000313" key="6">
    <source>
        <dbReference type="EMBL" id="AFH08231.1"/>
    </source>
</evidence>
<reference evidence="6 8" key="4">
    <citation type="journal article" date="2002" name="Genome Biol.">
        <title>The transposable elements of the Drosophila melanogaster euchromatin: a genomics perspective.</title>
        <authorList>
            <person name="Kaminker J.S."/>
            <person name="Bergman C.M."/>
            <person name="Kronmiller B."/>
            <person name="Carlson J."/>
            <person name="Svirskas R."/>
            <person name="Patel S."/>
            <person name="Frise E."/>
            <person name="Wheeler D.A."/>
            <person name="Lewis S.E."/>
            <person name="Rubin G.M."/>
            <person name="Ashburner M."/>
            <person name="Celniker S.E."/>
        </authorList>
    </citation>
    <scope>NUCLEOTIDE SEQUENCE [LARGE SCALE GENOMIC DNA]</scope>
    <source>
        <strain evidence="8">Berkeley</strain>
    </source>
</reference>
<dbReference type="PaxDb" id="7227-FBpp0297943"/>
<reference evidence="6 8" key="5">
    <citation type="journal article" date="2002" name="Genome Biol.">
        <title>Heterochromatic sequences in a Drosophila whole-genome shotgun assembly.</title>
        <authorList>
            <person name="Hoskins R.A."/>
            <person name="Smith C.D."/>
            <person name="Carlson J.W."/>
            <person name="Carvalho A.B."/>
            <person name="Halpern A."/>
            <person name="Kaminker J.S."/>
            <person name="Kennedy C."/>
            <person name="Mungall C.J."/>
            <person name="Sullivan B.A."/>
            <person name="Sutton G.G."/>
            <person name="Yasuhara J.C."/>
            <person name="Wakimoto B.T."/>
            <person name="Myers E.W."/>
            <person name="Celniker S.E."/>
            <person name="Rubin G.M."/>
            <person name="Karpen G.H."/>
        </authorList>
    </citation>
    <scope>NUCLEOTIDE SEQUENCE [LARGE SCALE GENOMIC DNA]</scope>
    <source>
        <strain evidence="8">Berkeley</strain>
    </source>
</reference>
<dbReference type="GO" id="GO:0003682">
    <property type="term" value="F:chromatin binding"/>
    <property type="evidence" value="ECO:0000250"/>
    <property type="project" value="FlyBase"/>
</dbReference>
<dbReference type="BioGRID-ORCS" id="12798145">
    <property type="hits" value="0 hits in 1 CRISPR screen"/>
</dbReference>
<dbReference type="GO" id="GO:0051276">
    <property type="term" value="P:chromosome organization"/>
    <property type="evidence" value="ECO:0000250"/>
    <property type="project" value="FlyBase"/>
</dbReference>
<dbReference type="OMA" id="HMVIEFY"/>
<dbReference type="InterPro" id="IPR008251">
    <property type="entry name" value="Chromo_shadow_dom"/>
</dbReference>
<accession>A0A0B4K7M5</accession>
<gene>
    <name evidence="6 7" type="primary">HP1Lcsd</name>
    <name evidence="6" type="synonym">Dmel\CG43352</name>
    <name evidence="6" type="synonym">lincRNA.384</name>
    <name evidence="6 7" type="ORF">CG43352</name>
    <name evidence="6" type="ORF">Dmel_CG43352</name>
</gene>
<evidence type="ECO:0000256" key="1">
    <source>
        <dbReference type="ARBA" id="ARBA00004123"/>
    </source>
</evidence>
<keyword evidence="8" id="KW-1185">Reference proteome</keyword>
<comment type="subcellular location">
    <subcellularLocation>
        <location evidence="1">Nucleus</location>
    </subcellularLocation>
</comment>
<organism evidence="6 8">
    <name type="scientific">Drosophila melanogaster</name>
    <name type="common">Fruit fly</name>
    <dbReference type="NCBI Taxonomy" id="7227"/>
    <lineage>
        <taxon>Eukaryota</taxon>
        <taxon>Metazoa</taxon>
        <taxon>Ecdysozoa</taxon>
        <taxon>Arthropoda</taxon>
        <taxon>Hexapoda</taxon>
        <taxon>Insecta</taxon>
        <taxon>Pterygota</taxon>
        <taxon>Neoptera</taxon>
        <taxon>Endopterygota</taxon>
        <taxon>Diptera</taxon>
        <taxon>Brachycera</taxon>
        <taxon>Muscomorpha</taxon>
        <taxon>Ephydroidea</taxon>
        <taxon>Drosophilidae</taxon>
        <taxon>Drosophila</taxon>
        <taxon>Sophophora</taxon>
    </lineage>
</organism>
<reference evidence="6 8" key="1">
    <citation type="journal article" date="2000" name="Science">
        <title>The genome sequence of Drosophila melanogaster.</title>
        <authorList>
            <person name="Adams M.D."/>
            <person name="Celniker S.E."/>
            <person name="Holt R.A."/>
            <person name="Evans C.A."/>
            <person name="Gocayne J.D."/>
            <person name="Amanatides P.G."/>
            <person name="Scherer S.E."/>
            <person name="Li P.W."/>
            <person name="Hoskins R.A."/>
            <person name="Galle R.F."/>
            <person name="George R.A."/>
            <person name="Lewis S.E."/>
            <person name="Richards S."/>
            <person name="Ashburner M."/>
            <person name="Henderson S.N."/>
            <person name="Sutton G.G."/>
            <person name="Wortman J.R."/>
            <person name="Yandell M.D."/>
            <person name="Zhang Q."/>
            <person name="Chen L.X."/>
            <person name="Brandon R.C."/>
            <person name="Rogers Y.H."/>
            <person name="Blazej R.G."/>
            <person name="Champe M."/>
            <person name="Pfeiffer B.D."/>
            <person name="Wan K.H."/>
            <person name="Doyle C."/>
            <person name="Baxter E.G."/>
            <person name="Helt G."/>
            <person name="Nelson C.R."/>
            <person name="Gabor G.L."/>
            <person name="Abril J.F."/>
            <person name="Agbayani A."/>
            <person name="An H.J."/>
            <person name="Andrews-Pfannkoch C."/>
            <person name="Baldwin D."/>
            <person name="Ballew R.M."/>
            <person name="Basu A."/>
            <person name="Baxendale J."/>
            <person name="Bayraktaroglu L."/>
            <person name="Beasley E.M."/>
            <person name="Beeson K.Y."/>
            <person name="Benos P.V."/>
            <person name="Berman B.P."/>
            <person name="Bhandari D."/>
            <person name="Bolshakov S."/>
            <person name="Borkova D."/>
            <person name="Botchan M.R."/>
            <person name="Bouck J."/>
            <person name="Brokstein P."/>
            <person name="Brottier P."/>
            <person name="Burtis K.C."/>
            <person name="Busam D.A."/>
            <person name="Butler H."/>
            <person name="Cadieu E."/>
            <person name="Center A."/>
            <person name="Chandra I."/>
            <person name="Cherry J.M."/>
            <person name="Cawley S."/>
            <person name="Dahlke C."/>
            <person name="Davenport L.B."/>
            <person name="Davies P."/>
            <person name="de Pablos B."/>
            <person name="Delcher A."/>
            <person name="Deng Z."/>
            <person name="Mays A.D."/>
            <person name="Dew I."/>
            <person name="Dietz S.M."/>
            <person name="Dodson K."/>
            <person name="Doup L.E."/>
            <person name="Downes M."/>
            <person name="Dugan-Rocha S."/>
            <person name="Dunkov B.C."/>
            <person name="Dunn P."/>
            <person name="Durbin K.J."/>
            <person name="Evangelista C.C."/>
            <person name="Ferraz C."/>
            <person name="Ferriera S."/>
            <person name="Fleischmann W."/>
            <person name="Fosler C."/>
            <person name="Gabrielian A.E."/>
            <person name="Garg N.S."/>
            <person name="Gelbart W.M."/>
            <person name="Glasser K."/>
            <person name="Glodek A."/>
            <person name="Gong F."/>
            <person name="Gorrell J.H."/>
            <person name="Gu Z."/>
            <person name="Guan P."/>
            <person name="Harris M."/>
            <person name="Harris N.L."/>
            <person name="Harvey D."/>
            <person name="Heiman T.J."/>
            <person name="Hernandez J.R."/>
            <person name="Houck J."/>
            <person name="Hostin D."/>
            <person name="Houston K.A."/>
            <person name="Howland T.J."/>
            <person name="Wei M.H."/>
            <person name="Ibegwam C."/>
            <person name="Jalali M."/>
            <person name="Kalush F."/>
            <person name="Karpen G.H."/>
            <person name="Ke Z."/>
            <person name="Kennison J.A."/>
            <person name="Ketchum K.A."/>
            <person name="Kimmel B.E."/>
            <person name="Kodira C.D."/>
            <person name="Kraft C."/>
            <person name="Kravitz S."/>
            <person name="Kulp D."/>
            <person name="Lai Z."/>
            <person name="Lasko P."/>
            <person name="Lei Y."/>
            <person name="Levitsky A.A."/>
            <person name="Li J."/>
            <person name="Li Z."/>
            <person name="Liang Y."/>
            <person name="Lin X."/>
            <person name="Liu X."/>
            <person name="Mattei B."/>
            <person name="McIntosh T.C."/>
            <person name="McLeod M.P."/>
            <person name="McPherson D."/>
            <person name="Merkulov G."/>
            <person name="Milshina N.V."/>
            <person name="Mobarry C."/>
            <person name="Morris J."/>
            <person name="Moshrefi A."/>
            <person name="Mount S.M."/>
            <person name="Moy M."/>
            <person name="Murphy B."/>
            <person name="Murphy L."/>
            <person name="Muzny D.M."/>
            <person name="Nelson D.L."/>
            <person name="Nelson D.R."/>
            <person name="Nelson K.A."/>
            <person name="Nixon K."/>
            <person name="Nusskern D.R."/>
            <person name="Pacleb J.M."/>
            <person name="Palazzolo M."/>
            <person name="Pittman G.S."/>
            <person name="Pan S."/>
            <person name="Pollard J."/>
            <person name="Puri V."/>
            <person name="Reese M.G."/>
            <person name="Reinert K."/>
            <person name="Remington K."/>
            <person name="Saunders R.D."/>
            <person name="Scheeler F."/>
            <person name="Shen H."/>
            <person name="Shue B.C."/>
            <person name="Siden-Kiamos I."/>
            <person name="Simpson M."/>
            <person name="Skupski M.P."/>
            <person name="Smith T."/>
            <person name="Spier E."/>
            <person name="Spradling A.C."/>
            <person name="Stapleton M."/>
            <person name="Strong R."/>
            <person name="Sun E."/>
            <person name="Svirskas R."/>
            <person name="Tector C."/>
            <person name="Turner R."/>
            <person name="Venter E."/>
            <person name="Wang A.H."/>
            <person name="Wang X."/>
            <person name="Wang Z.Y."/>
            <person name="Wassarman D.A."/>
            <person name="Weinstock G.M."/>
            <person name="Weissenbach J."/>
            <person name="Williams S.M."/>
            <person name="WoodageT"/>
            <person name="Worley K.C."/>
            <person name="Wu D."/>
            <person name="Yang S."/>
            <person name="Yao Q.A."/>
            <person name="Ye J."/>
            <person name="Yeh R.F."/>
            <person name="Zaveri J.S."/>
            <person name="Zhan M."/>
            <person name="Zhang G."/>
            <person name="Zhao Q."/>
            <person name="Zheng L."/>
            <person name="Zheng X.H."/>
            <person name="Zhong F.N."/>
            <person name="Zhong W."/>
            <person name="Zhou X."/>
            <person name="Zhu S."/>
            <person name="Zhu X."/>
            <person name="Smith H.O."/>
            <person name="Gibbs R.A."/>
            <person name="Myers E.W."/>
            <person name="Rubin G.M."/>
            <person name="Venter J.C."/>
        </authorList>
    </citation>
    <scope>NUCLEOTIDE SEQUENCE [LARGE SCALE GENOMIC DNA]</scope>
    <source>
        <strain evidence="8">Berkeley</strain>
    </source>
</reference>
<keyword evidence="2" id="KW-0677">Repeat</keyword>
<keyword evidence="3" id="KW-0539">Nucleus</keyword>
<dbReference type="CDD" id="cd00034">
    <property type="entry name" value="CSD"/>
    <property type="match status" value="1"/>
</dbReference>
<dbReference type="SUPFAM" id="SSF54160">
    <property type="entry name" value="Chromo domain-like"/>
    <property type="match status" value="1"/>
</dbReference>
<dbReference type="RefSeq" id="NP_001246478.1">
    <property type="nucleotide sequence ID" value="NM_001259549.1"/>
</dbReference>
<dbReference type="CTD" id="12798145"/>
<name>A0A0B4K7M5_DROME</name>
<dbReference type="Pfam" id="PF01393">
    <property type="entry name" value="Chromo_shadow"/>
    <property type="match status" value="1"/>
</dbReference>
<sequence>MDRTPFVRGRMVEKIVYVFTTANKNTMFLIKFKDSPVVEVVPGIEANRRIPQMVIEFYMDHLSLPPPESRKGNPRKRKASEDG</sequence>
<dbReference type="FunCoup" id="A0A0B4K7M5">
    <property type="interactions" value="1"/>
</dbReference>
<reference evidence="6 8" key="10">
    <citation type="journal article" date="2015" name="G3 (Bethesda)">
        <title>Gene Model Annotations for Drosophila melanogaster: The Rule-Benders.</title>
        <authorList>
            <consortium name="FlyBase Consortium"/>
            <person name="Crosby M.A."/>
            <person name="Gramates L.S."/>
            <person name="Dos Santos G."/>
            <person name="Matthews B.B."/>
            <person name="St Pierre S.E."/>
            <person name="Zhou P."/>
            <person name="Schroeder A.J."/>
            <person name="Falls K."/>
            <person name="Emmert D.B."/>
            <person name="Russo S.M."/>
            <person name="Gelbart W.M."/>
            <person name="null"/>
        </authorList>
    </citation>
    <scope>NUCLEOTIDE SEQUENCE [LARGE SCALE GENOMIC DNA]</scope>
    <source>
        <strain evidence="8">Berkeley</strain>
    </source>
</reference>
<evidence type="ECO:0000259" key="5">
    <source>
        <dbReference type="SMART" id="SM00300"/>
    </source>
</evidence>
<feature type="domain" description="Chromo shadow" evidence="5">
    <location>
        <begin position="4"/>
        <end position="67"/>
    </location>
</feature>
<dbReference type="AlphaFoldDB" id="A0A0B4K7M5"/>
<dbReference type="InParanoid" id="A0A0B4K7M5"/>
<dbReference type="SMR" id="A0A0B4K7M5"/>
<dbReference type="FlyBase" id="FBgn0263084">
    <property type="gene designation" value="HP1Lcsd"/>
</dbReference>
<evidence type="ECO:0000313" key="7">
    <source>
        <dbReference type="FlyBase" id="FBgn0263084"/>
    </source>
</evidence>
<dbReference type="GO" id="GO:0000785">
    <property type="term" value="C:chromatin"/>
    <property type="evidence" value="ECO:0000250"/>
    <property type="project" value="FlyBase"/>
</dbReference>
<reference evidence="6 8" key="11">
    <citation type="journal article" date="2015" name="Genome Res.">
        <title>The Release 6 reference sequence of the Drosophila melanogaster genome.</title>
        <authorList>
            <person name="Hoskins R.A."/>
            <person name="Carlson J.W."/>
            <person name="Wan K.H."/>
            <person name="Park S."/>
            <person name="Mendez I."/>
            <person name="Galle S.E."/>
            <person name="Booth B.W."/>
            <person name="Pfeiffer B.D."/>
            <person name="George R.A."/>
            <person name="Svirskas R."/>
            <person name="Krzywinski M."/>
            <person name="Schein J."/>
            <person name="Accardo M.C."/>
            <person name="Damia E."/>
            <person name="Messina G."/>
            <person name="Mendez-Lago M."/>
            <person name="de Pablos B."/>
            <person name="Demakova O.V."/>
            <person name="Andreyeva E.N."/>
            <person name="Boldyreva L.V."/>
            <person name="Marra M."/>
            <person name="Carvalho A.B."/>
            <person name="Dimitri P."/>
            <person name="Villasante A."/>
            <person name="Zhimulev I.F."/>
            <person name="Rubin G.M."/>
            <person name="Karpen G.H."/>
            <person name="Celniker S.E."/>
        </authorList>
    </citation>
    <scope>NUCLEOTIDE SEQUENCE [LARGE SCALE GENOMIC DNA]</scope>
    <source>
        <strain evidence="8">Berkeley</strain>
    </source>
</reference>
<reference evidence="6 8" key="6">
    <citation type="journal article" date="2005" name="PLoS Comput. Biol.">
        <title>Combined evidence annotation of transposable elements in genome sequences.</title>
        <authorList>
            <person name="Quesneville H."/>
            <person name="Bergman C.M."/>
            <person name="Andrieu O."/>
            <person name="Autard D."/>
            <person name="Nouaud D."/>
            <person name="Ashburner M."/>
            <person name="Anxolabehere D."/>
        </authorList>
    </citation>
    <scope>NUCLEOTIDE SEQUENCE [LARGE SCALE GENOMIC DNA]</scope>
    <source>
        <strain evidence="8">Berkeley</strain>
    </source>
</reference>
<reference evidence="6 8" key="3">
    <citation type="journal article" date="2002" name="Genome Biol.">
        <title>Annotation of the Drosophila melanogaster euchromatic genome: a systematic review.</title>
        <authorList>
            <person name="Misra S."/>
            <person name="Crosby M.A."/>
            <person name="Mungall C.J."/>
            <person name="Matthews B.B."/>
            <person name="Campbell K.S."/>
            <person name="Hradecky P."/>
            <person name="Huang Y."/>
            <person name="Kaminker J.S."/>
            <person name="Millburn G.H."/>
            <person name="Prochnik S.E."/>
            <person name="Smith C.D."/>
            <person name="Tupy J.L."/>
            <person name="Whitfied E.J."/>
            <person name="Bayraktaroglu L."/>
            <person name="Berman B.P."/>
            <person name="Bettencourt B.R."/>
            <person name="Celniker S.E."/>
            <person name="de Grey A.D."/>
            <person name="Drysdale R.A."/>
            <person name="Harris N.L."/>
            <person name="Richter J."/>
            <person name="Russo S."/>
            <person name="Schroeder A.J."/>
            <person name="Shu S.Q."/>
            <person name="Stapleton M."/>
            <person name="Yamada C."/>
            <person name="Ashburner M."/>
            <person name="Gelbart W.M."/>
            <person name="Rubin G.M."/>
            <person name="Lewis S.E."/>
        </authorList>
    </citation>
    <scope>GENOME REANNOTATION</scope>
    <source>
        <strain evidence="8">Berkeley</strain>
    </source>
</reference>
<dbReference type="FunFam" id="2.40.50.40:FF:000031">
    <property type="entry name" value="Heterochromatin protein 1"/>
    <property type="match status" value="1"/>
</dbReference>
<dbReference type="PhylomeDB" id="A0A0B4K7M5"/>
<reference evidence="6 8" key="7">
    <citation type="journal article" date="2007" name="Science">
        <title>The Release 5.1 annotation of Drosophila melanogaster heterochromatin.</title>
        <authorList>
            <person name="Smith C.D."/>
            <person name="Shu S."/>
            <person name="Mungall C.J."/>
            <person name="Karpen G.H."/>
        </authorList>
    </citation>
    <scope>NUCLEOTIDE SEQUENCE [LARGE SCALE GENOMIC DNA]</scope>
    <source>
        <strain evidence="8">Berkeley</strain>
    </source>
</reference>
<dbReference type="OrthoDB" id="7869328at2759"/>
<evidence type="ECO:0000256" key="3">
    <source>
        <dbReference type="ARBA" id="ARBA00023242"/>
    </source>
</evidence>
<dbReference type="Proteomes" id="UP000000803">
    <property type="component" value="Chromosome 2R"/>
</dbReference>
<dbReference type="AGR" id="FB:FBgn0263084"/>
<dbReference type="GO" id="GO:0005634">
    <property type="term" value="C:nucleus"/>
    <property type="evidence" value="ECO:0007669"/>
    <property type="project" value="UniProtKB-SubCell"/>
</dbReference>
<reference evidence="6 8" key="9">
    <citation type="journal article" date="2015" name="G3 (Bethesda)">
        <title>Gene Model Annotations for Drosophila melanogaster: Impact of High-Throughput Data.</title>
        <authorList>
            <consortium name="FlyBase Consortium"/>
            <person name="Matthews B.B."/>
            <person name="Dos Santos G."/>
            <person name="Crosby M.A."/>
            <person name="Emmert D.B."/>
            <person name="St Pierre S.E."/>
            <person name="Gramates L.S."/>
            <person name="Zhou P."/>
            <person name="Schroeder A.J."/>
            <person name="Falls K."/>
            <person name="Strelets V."/>
            <person name="Russo S.M."/>
            <person name="Gelbart W.M."/>
            <person name="null"/>
        </authorList>
    </citation>
    <scope>NUCLEOTIDE SEQUENCE [LARGE SCALE GENOMIC DNA]</scope>
    <source>
        <strain evidence="8">Berkeley</strain>
    </source>
</reference>
<dbReference type="VEuPathDB" id="VectorBase:FBgn0263084"/>
<reference evidence="6 8" key="8">
    <citation type="journal article" date="2007" name="Science">
        <title>Sequence finishing and mapping of Drosophila melanogaster heterochromatin.</title>
        <authorList>
            <person name="Hoskins R.A."/>
            <person name="Carlson J.W."/>
            <person name="Kennedy C."/>
            <person name="Acevedo D."/>
            <person name="Evans-Holm M."/>
            <person name="Frise E."/>
            <person name="Wan K.H."/>
            <person name="Park S."/>
            <person name="Mendez-Lago M."/>
            <person name="Rossi F."/>
            <person name="Villasante A."/>
            <person name="Dimitri P."/>
            <person name="Karpen G.H."/>
            <person name="Celniker S.E."/>
        </authorList>
    </citation>
    <scope>NUCLEOTIDE SEQUENCE [LARGE SCALE GENOMIC DNA]</scope>
    <source>
        <strain evidence="8">Berkeley</strain>
    </source>
</reference>
<dbReference type="InterPro" id="IPR016197">
    <property type="entry name" value="Chromo-like_dom_sf"/>
</dbReference>
<feature type="region of interest" description="Disordered" evidence="4">
    <location>
        <begin position="62"/>
        <end position="83"/>
    </location>
</feature>